<feature type="transmembrane region" description="Helical" evidence="2">
    <location>
        <begin position="78"/>
        <end position="98"/>
    </location>
</feature>
<dbReference type="AlphaFoldDB" id="A0A2X4U873"/>
<evidence type="ECO:0000256" key="1">
    <source>
        <dbReference type="SAM" id="MobiDB-lite"/>
    </source>
</evidence>
<name>A0A2X4U873_9NOCA</name>
<proteinExistence type="predicted"/>
<evidence type="ECO:0000313" key="4">
    <source>
        <dbReference type="Proteomes" id="UP000249091"/>
    </source>
</evidence>
<protein>
    <submittedName>
        <fullName evidence="3">Uncharacterized protein</fullName>
    </submittedName>
</protein>
<gene>
    <name evidence="3" type="ORF">NCTC10994_00683</name>
</gene>
<feature type="transmembrane region" description="Helical" evidence="2">
    <location>
        <begin position="51"/>
        <end position="71"/>
    </location>
</feature>
<keyword evidence="2" id="KW-0472">Membrane</keyword>
<feature type="region of interest" description="Disordered" evidence="1">
    <location>
        <begin position="131"/>
        <end position="164"/>
    </location>
</feature>
<dbReference type="STRING" id="1219011.GCA_001895045_00403"/>
<keyword evidence="2" id="KW-1133">Transmembrane helix</keyword>
<feature type="transmembrane region" description="Helical" evidence="2">
    <location>
        <begin position="104"/>
        <end position="123"/>
    </location>
</feature>
<dbReference type="KEGG" id="rcr:NCTC10994_00683"/>
<organism evidence="3 4">
    <name type="scientific">Rhodococcus coprophilus</name>
    <dbReference type="NCBI Taxonomy" id="38310"/>
    <lineage>
        <taxon>Bacteria</taxon>
        <taxon>Bacillati</taxon>
        <taxon>Actinomycetota</taxon>
        <taxon>Actinomycetes</taxon>
        <taxon>Mycobacteriales</taxon>
        <taxon>Nocardiaceae</taxon>
        <taxon>Rhodococcus</taxon>
    </lineage>
</organism>
<keyword evidence="2" id="KW-0812">Transmembrane</keyword>
<evidence type="ECO:0000256" key="2">
    <source>
        <dbReference type="SAM" id="Phobius"/>
    </source>
</evidence>
<accession>A0A2X4U873</accession>
<dbReference type="Proteomes" id="UP000249091">
    <property type="component" value="Chromosome 1"/>
</dbReference>
<feature type="transmembrane region" description="Helical" evidence="2">
    <location>
        <begin position="26"/>
        <end position="45"/>
    </location>
</feature>
<dbReference type="RefSeq" id="WP_143152174.1">
    <property type="nucleotide sequence ID" value="NZ_JAFBBL010000001.1"/>
</dbReference>
<reference evidence="3 4" key="1">
    <citation type="submission" date="2018-06" db="EMBL/GenBank/DDBJ databases">
        <authorList>
            <consortium name="Pathogen Informatics"/>
            <person name="Doyle S."/>
        </authorList>
    </citation>
    <scope>NUCLEOTIDE SEQUENCE [LARGE SCALE GENOMIC DNA]</scope>
    <source>
        <strain evidence="3 4">NCTC10994</strain>
    </source>
</reference>
<dbReference type="EMBL" id="LS483468">
    <property type="protein sequence ID" value="SQI28930.1"/>
    <property type="molecule type" value="Genomic_DNA"/>
</dbReference>
<keyword evidence="4" id="KW-1185">Reference proteome</keyword>
<sequence>MLRDATDGFVRALCPPRPCPRIRYRLLAAAVTALGGIAIALNAPHTSGLSGRLWVVSFLVVAPLVAIARLLPAVNAALALIVGAAGAAVVNALVAQSMLAADVWSPHGGIVAVGLAAAFLWLVPIGRPGAETSSAETHVSRRPSADDGDLPESPSHSTRKAGAA</sequence>
<evidence type="ECO:0000313" key="3">
    <source>
        <dbReference type="EMBL" id="SQI28930.1"/>
    </source>
</evidence>